<evidence type="ECO:0000256" key="17">
    <source>
        <dbReference type="ARBA" id="ARBA00048679"/>
    </source>
</evidence>
<dbReference type="InterPro" id="IPR001245">
    <property type="entry name" value="Ser-Thr/Tyr_kinase_cat_dom"/>
</dbReference>
<evidence type="ECO:0000256" key="6">
    <source>
        <dbReference type="ARBA" id="ARBA00022679"/>
    </source>
</evidence>
<keyword evidence="7 20" id="KW-0812">Transmembrane</keyword>
<dbReference type="Pfam" id="PF12819">
    <property type="entry name" value="Malectin_like"/>
    <property type="match status" value="1"/>
</dbReference>
<dbReference type="GO" id="GO:0004674">
    <property type="term" value="F:protein serine/threonine kinase activity"/>
    <property type="evidence" value="ECO:0007669"/>
    <property type="project" value="UniProtKB-KW"/>
</dbReference>
<dbReference type="Gene3D" id="1.20.5.190">
    <property type="match status" value="1"/>
</dbReference>
<dbReference type="SUPFAM" id="SSF56112">
    <property type="entry name" value="Protein kinase-like (PK-like)"/>
    <property type="match status" value="1"/>
</dbReference>
<evidence type="ECO:0000256" key="20">
    <source>
        <dbReference type="SAM" id="Phobius"/>
    </source>
</evidence>
<proteinExistence type="predicted"/>
<dbReference type="Proteomes" id="UP000734854">
    <property type="component" value="Unassembled WGS sequence"/>
</dbReference>
<evidence type="ECO:0000256" key="10">
    <source>
        <dbReference type="ARBA" id="ARBA00022741"/>
    </source>
</evidence>
<dbReference type="Gene3D" id="3.30.200.20">
    <property type="entry name" value="Phosphorylase Kinase, domain 1"/>
    <property type="match status" value="1"/>
</dbReference>
<dbReference type="PROSITE" id="PS50206">
    <property type="entry name" value="RHODANESE_3"/>
    <property type="match status" value="1"/>
</dbReference>
<evidence type="ECO:0000256" key="18">
    <source>
        <dbReference type="PROSITE-ProRule" id="PRU10141"/>
    </source>
</evidence>
<feature type="compositionally biased region" description="Polar residues" evidence="19">
    <location>
        <begin position="283"/>
        <end position="300"/>
    </location>
</feature>
<dbReference type="PROSITE" id="PS50011">
    <property type="entry name" value="PROTEIN_KINASE_DOM"/>
    <property type="match status" value="1"/>
</dbReference>
<dbReference type="InterPro" id="IPR024788">
    <property type="entry name" value="Malectin-like_Carb-bd_dom"/>
</dbReference>
<dbReference type="PROSITE" id="PS00108">
    <property type="entry name" value="PROTEIN_KINASE_ST"/>
    <property type="match status" value="1"/>
</dbReference>
<gene>
    <name evidence="23" type="ORF">ZIOFF_049028</name>
</gene>
<dbReference type="InterPro" id="IPR001611">
    <property type="entry name" value="Leu-rich_rpt"/>
</dbReference>
<evidence type="ECO:0000256" key="4">
    <source>
        <dbReference type="ARBA" id="ARBA00022553"/>
    </source>
</evidence>
<keyword evidence="14 20" id="KW-0472">Membrane</keyword>
<comment type="caution">
    <text evidence="23">The sequence shown here is derived from an EMBL/GenBank/DDBJ whole genome shotgun (WGS) entry which is preliminary data.</text>
</comment>
<dbReference type="Gene3D" id="3.80.10.10">
    <property type="entry name" value="Ribonuclease Inhibitor"/>
    <property type="match status" value="1"/>
</dbReference>
<dbReference type="PROSITE" id="PS00107">
    <property type="entry name" value="PROTEIN_KINASE_ATP"/>
    <property type="match status" value="1"/>
</dbReference>
<dbReference type="InterPro" id="IPR000048">
    <property type="entry name" value="IQ_motif_EF-hand-BS"/>
</dbReference>
<reference evidence="23 24" key="1">
    <citation type="submission" date="2020-08" db="EMBL/GenBank/DDBJ databases">
        <title>Plant Genome Project.</title>
        <authorList>
            <person name="Zhang R.-G."/>
        </authorList>
    </citation>
    <scope>NUCLEOTIDE SEQUENCE [LARGE SCALE GENOMIC DNA]</scope>
    <source>
        <tissue evidence="23">Rhizome</tissue>
    </source>
</reference>
<feature type="transmembrane region" description="Helical" evidence="20">
    <location>
        <begin position="1108"/>
        <end position="1132"/>
    </location>
</feature>
<name>A0A8J5KT10_ZINOF</name>
<dbReference type="InterPro" id="IPR011009">
    <property type="entry name" value="Kinase-like_dom_sf"/>
</dbReference>
<feature type="domain" description="Rhodanese" evidence="22">
    <location>
        <begin position="100"/>
        <end position="129"/>
    </location>
</feature>
<keyword evidence="3" id="KW-0723">Serine/threonine-protein kinase</keyword>
<evidence type="ECO:0000256" key="2">
    <source>
        <dbReference type="ARBA" id="ARBA00012513"/>
    </source>
</evidence>
<keyword evidence="6" id="KW-0808">Transferase</keyword>
<feature type="binding site" evidence="18">
    <location>
        <position position="1210"/>
    </location>
    <ligand>
        <name>ATP</name>
        <dbReference type="ChEBI" id="CHEBI:30616"/>
    </ligand>
</feature>
<dbReference type="EMBL" id="JACMSC010000013">
    <property type="protein sequence ID" value="KAG6494012.1"/>
    <property type="molecule type" value="Genomic_DNA"/>
</dbReference>
<dbReference type="GO" id="GO:0005524">
    <property type="term" value="F:ATP binding"/>
    <property type="evidence" value="ECO:0007669"/>
    <property type="project" value="UniProtKB-UniRule"/>
</dbReference>
<feature type="region of interest" description="Disordered" evidence="19">
    <location>
        <begin position="279"/>
        <end position="333"/>
    </location>
</feature>
<evidence type="ECO:0000256" key="3">
    <source>
        <dbReference type="ARBA" id="ARBA00022527"/>
    </source>
</evidence>
<feature type="domain" description="Protein kinase" evidence="21">
    <location>
        <begin position="1182"/>
        <end position="1455"/>
    </location>
</feature>
<keyword evidence="9" id="KW-0677">Repeat</keyword>
<dbReference type="Pfam" id="PF13855">
    <property type="entry name" value="LRR_8"/>
    <property type="match status" value="1"/>
</dbReference>
<dbReference type="InterPro" id="IPR008271">
    <property type="entry name" value="Ser/Thr_kinase_AS"/>
</dbReference>
<keyword evidence="11" id="KW-0418">Kinase</keyword>
<protein>
    <recommendedName>
        <fullName evidence="2">non-specific serine/threonine protein kinase</fullName>
        <ecNumber evidence="2">2.7.11.1</ecNumber>
    </recommendedName>
</protein>
<evidence type="ECO:0000256" key="1">
    <source>
        <dbReference type="ARBA" id="ARBA00004162"/>
    </source>
</evidence>
<evidence type="ECO:0000313" key="23">
    <source>
        <dbReference type="EMBL" id="KAG6494012.1"/>
    </source>
</evidence>
<dbReference type="EC" id="2.7.11.1" evidence="2"/>
<evidence type="ECO:0000256" key="15">
    <source>
        <dbReference type="ARBA" id="ARBA00023170"/>
    </source>
</evidence>
<evidence type="ECO:0000313" key="24">
    <source>
        <dbReference type="Proteomes" id="UP000734854"/>
    </source>
</evidence>
<evidence type="ECO:0000256" key="7">
    <source>
        <dbReference type="ARBA" id="ARBA00022692"/>
    </source>
</evidence>
<dbReference type="GO" id="GO:0005886">
    <property type="term" value="C:plasma membrane"/>
    <property type="evidence" value="ECO:0007669"/>
    <property type="project" value="UniProtKB-SubCell"/>
</dbReference>
<evidence type="ECO:0000256" key="5">
    <source>
        <dbReference type="ARBA" id="ARBA00022614"/>
    </source>
</evidence>
<dbReference type="InterPro" id="IPR017441">
    <property type="entry name" value="Protein_kinase_ATP_BS"/>
</dbReference>
<feature type="compositionally biased region" description="Basic and acidic residues" evidence="19">
    <location>
        <begin position="323"/>
        <end position="333"/>
    </location>
</feature>
<evidence type="ECO:0000256" key="16">
    <source>
        <dbReference type="ARBA" id="ARBA00047899"/>
    </source>
</evidence>
<evidence type="ECO:0000259" key="21">
    <source>
        <dbReference type="PROSITE" id="PS50011"/>
    </source>
</evidence>
<dbReference type="SMART" id="SM00220">
    <property type="entry name" value="S_TKc"/>
    <property type="match status" value="1"/>
</dbReference>
<comment type="catalytic activity">
    <reaction evidence="16">
        <text>L-threonyl-[protein] + ATP = O-phospho-L-threonyl-[protein] + ADP + H(+)</text>
        <dbReference type="Rhea" id="RHEA:46608"/>
        <dbReference type="Rhea" id="RHEA-COMP:11060"/>
        <dbReference type="Rhea" id="RHEA-COMP:11605"/>
        <dbReference type="ChEBI" id="CHEBI:15378"/>
        <dbReference type="ChEBI" id="CHEBI:30013"/>
        <dbReference type="ChEBI" id="CHEBI:30616"/>
        <dbReference type="ChEBI" id="CHEBI:61977"/>
        <dbReference type="ChEBI" id="CHEBI:456216"/>
        <dbReference type="EC" id="2.7.11.1"/>
    </reaction>
</comment>
<accession>A0A8J5KT10</accession>
<dbReference type="SUPFAM" id="SSF52058">
    <property type="entry name" value="L domain-like"/>
    <property type="match status" value="1"/>
</dbReference>
<keyword evidence="15" id="KW-0675">Receptor</keyword>
<feature type="compositionally biased region" description="Polar residues" evidence="19">
    <location>
        <begin position="307"/>
        <end position="321"/>
    </location>
</feature>
<dbReference type="Pfam" id="PF07714">
    <property type="entry name" value="PK_Tyr_Ser-Thr"/>
    <property type="match status" value="1"/>
</dbReference>
<organism evidence="23 24">
    <name type="scientific">Zingiber officinale</name>
    <name type="common">Ginger</name>
    <name type="synonym">Amomum zingiber</name>
    <dbReference type="NCBI Taxonomy" id="94328"/>
    <lineage>
        <taxon>Eukaryota</taxon>
        <taxon>Viridiplantae</taxon>
        <taxon>Streptophyta</taxon>
        <taxon>Embryophyta</taxon>
        <taxon>Tracheophyta</taxon>
        <taxon>Spermatophyta</taxon>
        <taxon>Magnoliopsida</taxon>
        <taxon>Liliopsida</taxon>
        <taxon>Zingiberales</taxon>
        <taxon>Zingiberaceae</taxon>
        <taxon>Zingiber</taxon>
    </lineage>
</organism>
<evidence type="ECO:0000256" key="14">
    <source>
        <dbReference type="ARBA" id="ARBA00023136"/>
    </source>
</evidence>
<keyword evidence="4" id="KW-0597">Phosphoprotein</keyword>
<dbReference type="FunFam" id="1.10.510.10:FF:000146">
    <property type="entry name" value="LRR receptor-like serine/threonine-protein kinase IOS1"/>
    <property type="match status" value="1"/>
</dbReference>
<evidence type="ECO:0000256" key="9">
    <source>
        <dbReference type="ARBA" id="ARBA00022737"/>
    </source>
</evidence>
<keyword evidence="8" id="KW-0732">Signal</keyword>
<keyword evidence="12 18" id="KW-0067">ATP-binding</keyword>
<sequence length="1480" mass="164986">MGRATRWLRSVLWGKKEAKAAGKDNASISGYEAKERNRWSFGIANSKLRQDESMGHQSPLSATDVAWLRSFYDENEEDGKHAIAVAVATAAAANAAVSAAQAAMWRLQSLGKETRAVLQGSYAWWAAVKIQTAFRRHLAKKALRALKALVKLQALVRGYLVRKQAAVALRRLQALMRAQSHAWPQQAPLTLPQRSPRLTTEFCHRKSFERINTRCKQTGTEQRSGFDMSPKIVEMDTYQLKSKSFRRATPNYNVFEEPMIPVSSPLPHKVPPIVCYRHPDKSPFSQNSHSHRPTTPSRSSCPGYMAKTSSFAAKVRTQSVPKQRAEKGSPRKKVVVKEVEYNTSESGSLKHRMQGRDVRTATAVREVARDYYLDSMCLFHQKLNWHAMISSTIQVEEKYSCKALGFTISRVGRFAMKIFELESCLWPFENICIFLFSKPSMCSIGLSNTKDEWFKGAGKLKIAVVHEADPDVKPPSDCNCITKSLVDDHNYLKDSRPLFGQLALMKSSIITLKEKKRATTSVATLPSKMTAEWCSLLLSFAAIAVARVHCQSSEGFISIDCGIEDGSSYDDPITNLNYVSDSPYIDTGINANVSAAYATSAMELQERRFLNVRSFPNNNRNCYDITGVAMGSKYLLRATFMYGNYDGRNSRSIVFDLYLGVNLWKTINVTDPAATIRTEALAVALGESFSVCLLNTGKGTPFVSGMDVRPLKDGVYPGLNATLSAVVHNRLNMGPTSGAIRYPDDKYDRIWETYSSPQWTEISTDSTVNNLSVDGFEPPTAVMQTAVTPENSLTLNFTLELDPGDLSEIVVAVLYFSEFLTLTGNMSRRFYIYFNGARWFQKPFVPEYLLSDSVYGIVSQTGYWQYNITLQALSNSTLPPILNAMEIMAAMDSSNEATDGGDVDAISGIKESYQVKRNWRGDPCSPKDFAWDGINCTFSLSEPPRITRINLSSSGLNGTISTAFATLAAIQYLDLSYNNITGTIPGFLARLSSLKILDLTNNNLTGSIPSALLTEAQNGLLTLRHRIGLAGVTPGKPFDICYSPQEIVALRAGRNIGEGLNFIILYAAMDSYRQVIMNINECRLEGNPYLCTDESSCQLTPASTKKKITAPVIVILGVLPLLLVVLVVFLVWRYRTNKGYGRASHVSQQNQPIFNRIQKHQDSPLQFENRQFTYLELKNITDNFKRVLGKGGFGTVYYGCLEDGIEVAVKMRSPSTSQEPKEFLYEAQFLMRVHHKNLVSMLGFCKDGDYMGLVYDYMAQGSVENHLRGRRQNATSLSWRQRLQIALESAQGLDYLHKSCKPSIIHRDVKTANILLSETFEAKIADFGISKTLSETNTHVSTIIIGTKGYLDPEYHITGQLSRKSDVYSFGVVILELITGKPAIITSEDNVHISHWIQQRLSQGSIEDVVDARMHGEYSANSVWKCITTALACLTVLPYQRPTMANVVSQLKRSLELENLHSQNRRTVTSGETVFTSSLK</sequence>
<dbReference type="FunFam" id="3.80.10.10:FF:000129">
    <property type="entry name" value="Leucine-rich repeat receptor-like kinase"/>
    <property type="match status" value="1"/>
</dbReference>
<dbReference type="PROSITE" id="PS50096">
    <property type="entry name" value="IQ"/>
    <property type="match status" value="2"/>
</dbReference>
<keyword evidence="24" id="KW-1185">Reference proteome</keyword>
<dbReference type="Pfam" id="PF00612">
    <property type="entry name" value="IQ"/>
    <property type="match status" value="2"/>
</dbReference>
<evidence type="ECO:0000256" key="11">
    <source>
        <dbReference type="ARBA" id="ARBA00022777"/>
    </source>
</evidence>
<keyword evidence="5" id="KW-0433">Leucine-rich repeat</keyword>
<evidence type="ECO:0000256" key="13">
    <source>
        <dbReference type="ARBA" id="ARBA00022989"/>
    </source>
</evidence>
<evidence type="ECO:0000256" key="8">
    <source>
        <dbReference type="ARBA" id="ARBA00022729"/>
    </source>
</evidence>
<dbReference type="PANTHER" id="PTHR45631">
    <property type="entry name" value="OS07G0107800 PROTEIN-RELATED"/>
    <property type="match status" value="1"/>
</dbReference>
<dbReference type="InterPro" id="IPR000719">
    <property type="entry name" value="Prot_kinase_dom"/>
</dbReference>
<dbReference type="PANTHER" id="PTHR45631:SF202">
    <property type="entry name" value="SENESCENCE-INDUCED RECEPTOR-LIKE SERINE_THREONINE-PROTEIN KINASE"/>
    <property type="match status" value="1"/>
</dbReference>
<evidence type="ECO:0000259" key="22">
    <source>
        <dbReference type="PROSITE" id="PS50206"/>
    </source>
</evidence>
<comment type="catalytic activity">
    <reaction evidence="17">
        <text>L-seryl-[protein] + ATP = O-phospho-L-seryl-[protein] + ADP + H(+)</text>
        <dbReference type="Rhea" id="RHEA:17989"/>
        <dbReference type="Rhea" id="RHEA-COMP:9863"/>
        <dbReference type="Rhea" id="RHEA-COMP:11604"/>
        <dbReference type="ChEBI" id="CHEBI:15378"/>
        <dbReference type="ChEBI" id="CHEBI:29999"/>
        <dbReference type="ChEBI" id="CHEBI:30616"/>
        <dbReference type="ChEBI" id="CHEBI:83421"/>
        <dbReference type="ChEBI" id="CHEBI:456216"/>
        <dbReference type="EC" id="2.7.11.1"/>
    </reaction>
</comment>
<evidence type="ECO:0000256" key="19">
    <source>
        <dbReference type="SAM" id="MobiDB-lite"/>
    </source>
</evidence>
<dbReference type="InterPro" id="IPR032675">
    <property type="entry name" value="LRR_dom_sf"/>
</dbReference>
<comment type="subcellular location">
    <subcellularLocation>
        <location evidence="1">Cell membrane</location>
        <topology evidence="1">Single-pass membrane protein</topology>
    </subcellularLocation>
</comment>
<evidence type="ECO:0000256" key="12">
    <source>
        <dbReference type="ARBA" id="ARBA00022840"/>
    </source>
</evidence>
<dbReference type="Gene3D" id="1.10.510.10">
    <property type="entry name" value="Transferase(Phosphotransferase) domain 1"/>
    <property type="match status" value="1"/>
</dbReference>
<keyword evidence="10 18" id="KW-0547">Nucleotide-binding</keyword>
<dbReference type="InterPro" id="IPR001763">
    <property type="entry name" value="Rhodanese-like_dom"/>
</dbReference>
<dbReference type="Pfam" id="PF13178">
    <property type="entry name" value="DUF4005"/>
    <property type="match status" value="1"/>
</dbReference>
<dbReference type="InterPro" id="IPR025064">
    <property type="entry name" value="DUF4005"/>
</dbReference>
<keyword evidence="13 20" id="KW-1133">Transmembrane helix</keyword>